<feature type="region of interest" description="Disordered" evidence="1">
    <location>
        <begin position="48"/>
        <end position="78"/>
    </location>
</feature>
<evidence type="ECO:0000313" key="4">
    <source>
        <dbReference type="Proteomes" id="UP001159641"/>
    </source>
</evidence>
<organism evidence="3 4">
    <name type="scientific">Eschrichtius robustus</name>
    <name type="common">California gray whale</name>
    <name type="synonym">Eschrichtius gibbosus</name>
    <dbReference type="NCBI Taxonomy" id="9764"/>
    <lineage>
        <taxon>Eukaryota</taxon>
        <taxon>Metazoa</taxon>
        <taxon>Chordata</taxon>
        <taxon>Craniata</taxon>
        <taxon>Vertebrata</taxon>
        <taxon>Euteleostomi</taxon>
        <taxon>Mammalia</taxon>
        <taxon>Eutheria</taxon>
        <taxon>Laurasiatheria</taxon>
        <taxon>Artiodactyla</taxon>
        <taxon>Whippomorpha</taxon>
        <taxon>Cetacea</taxon>
        <taxon>Mysticeti</taxon>
        <taxon>Eschrichtiidae</taxon>
        <taxon>Eschrichtius</taxon>
    </lineage>
</organism>
<evidence type="ECO:0008006" key="5">
    <source>
        <dbReference type="Google" id="ProtNLM"/>
    </source>
</evidence>
<comment type="caution">
    <text evidence="3">The sequence shown here is derived from an EMBL/GenBank/DDBJ whole genome shotgun (WGS) entry which is preliminary data.</text>
</comment>
<dbReference type="AlphaFoldDB" id="A0AB34HFX3"/>
<keyword evidence="4" id="KW-1185">Reference proteome</keyword>
<evidence type="ECO:0000256" key="2">
    <source>
        <dbReference type="SAM" id="SignalP"/>
    </source>
</evidence>
<evidence type="ECO:0000313" key="3">
    <source>
        <dbReference type="EMBL" id="KAJ8790539.1"/>
    </source>
</evidence>
<proteinExistence type="predicted"/>
<dbReference type="EMBL" id="JAIQCJ010001354">
    <property type="protein sequence ID" value="KAJ8790539.1"/>
    <property type="molecule type" value="Genomic_DNA"/>
</dbReference>
<evidence type="ECO:0000256" key="1">
    <source>
        <dbReference type="SAM" id="MobiDB-lite"/>
    </source>
</evidence>
<gene>
    <name evidence="3" type="ORF">J1605_004512</name>
</gene>
<accession>A0AB34HFX3</accession>
<dbReference type="Proteomes" id="UP001159641">
    <property type="component" value="Unassembled WGS sequence"/>
</dbReference>
<name>A0AB34HFX3_ESCRO</name>
<sequence>MKVTPWGVLATLFRWLILCLPFNPKQEQIISLVNQICGKVSGKNGSIENCLGKPTPKRGPRKRATVDVPPSRLAASSS</sequence>
<reference evidence="3 4" key="1">
    <citation type="submission" date="2022-11" db="EMBL/GenBank/DDBJ databases">
        <title>Whole genome sequence of Eschrichtius robustus ER-17-0199.</title>
        <authorList>
            <person name="Bruniche-Olsen A."/>
            <person name="Black A.N."/>
            <person name="Fields C.J."/>
            <person name="Walden K."/>
            <person name="Dewoody J.A."/>
        </authorList>
    </citation>
    <scope>NUCLEOTIDE SEQUENCE [LARGE SCALE GENOMIC DNA]</scope>
    <source>
        <strain evidence="3">ER-17-0199</strain>
        <tissue evidence="3">Blubber</tissue>
    </source>
</reference>
<keyword evidence="2" id="KW-0732">Signal</keyword>
<feature type="signal peptide" evidence="2">
    <location>
        <begin position="1"/>
        <end position="19"/>
    </location>
</feature>
<protein>
    <recommendedName>
        <fullName evidence="5">Secreted protein</fullName>
    </recommendedName>
</protein>
<feature type="chain" id="PRO_5044261033" description="Secreted protein" evidence="2">
    <location>
        <begin position="20"/>
        <end position="78"/>
    </location>
</feature>